<dbReference type="Proteomes" id="UP000030748">
    <property type="component" value="Unassembled WGS sequence"/>
</dbReference>
<sequence length="385" mass="43300">MSEIDDCISDMDYFIKTLSSLKDKAIRPDQISSIITHCATKWLPELALDQQLEPVATTTPKHDAVSLTKKRLFIETLIGILPPEKEYYINNIIPCNFLLRLLRVANTSRAGPVYVSELEKRVSLQLDRTSLKELRLLFDFGLVLRLVRGFVSAGGDAAGGKVAVLVDSYLAEAASDDGSCVVAVSAFVELATAIPGHARLMDDGLYRAVDMYLKAHPEVSKQDRKTLCNLIDTNKLSQEASLHASRNERVPVRAAFQILLSEQTKLKSHFIEWSGSMSWGPHSPARYSSNRETGPSWIEIERLKEDVVSIQSRCMAMEMQIEKMKEEKKTKKRGLSYLMSWKKNLVGVNNPGFNKDIIIEDQEIEAGSRINVRGRTHTYRRKSLS</sequence>
<gene>
    <name evidence="5" type="ORF">MIMGU_mgv1a020826mg</name>
</gene>
<reference evidence="5 6" key="1">
    <citation type="journal article" date="2013" name="Proc. Natl. Acad. Sci. U.S.A.">
        <title>Fine-scale variation in meiotic recombination in Mimulus inferred from population shotgun sequencing.</title>
        <authorList>
            <person name="Hellsten U."/>
            <person name="Wright K.M."/>
            <person name="Jenkins J."/>
            <person name="Shu S."/>
            <person name="Yuan Y."/>
            <person name="Wessler S.R."/>
            <person name="Schmutz J."/>
            <person name="Willis J.H."/>
            <person name="Rokhsar D.S."/>
        </authorList>
    </citation>
    <scope>NUCLEOTIDE SEQUENCE [LARGE SCALE GENOMIC DNA]</scope>
    <source>
        <strain evidence="6">cv. DUN x IM62</strain>
    </source>
</reference>
<dbReference type="AlphaFoldDB" id="A0A022QDU3"/>
<accession>A0A022QDU3</accession>
<name>A0A022QDU3_ERYGU</name>
<keyword evidence="6" id="KW-1185">Reference proteome</keyword>
<dbReference type="Pfam" id="PF03000">
    <property type="entry name" value="NPH3"/>
    <property type="match status" value="1"/>
</dbReference>
<evidence type="ECO:0000256" key="1">
    <source>
        <dbReference type="ARBA" id="ARBA00022786"/>
    </source>
</evidence>
<dbReference type="EMBL" id="KI632119">
    <property type="protein sequence ID" value="EYU24675.1"/>
    <property type="molecule type" value="Genomic_DNA"/>
</dbReference>
<feature type="domain" description="NPH3" evidence="4">
    <location>
        <begin position="1"/>
        <end position="265"/>
    </location>
</feature>
<dbReference type="STRING" id="4155.A0A022QDU3"/>
<dbReference type="UniPathway" id="UPA00143"/>
<dbReference type="GO" id="GO:0016567">
    <property type="term" value="P:protein ubiquitination"/>
    <property type="evidence" value="ECO:0007669"/>
    <property type="project" value="UniProtKB-UniPathway"/>
</dbReference>
<evidence type="ECO:0000256" key="3">
    <source>
        <dbReference type="SAM" id="Coils"/>
    </source>
</evidence>
<organism evidence="5 6">
    <name type="scientific">Erythranthe guttata</name>
    <name type="common">Yellow monkey flower</name>
    <name type="synonym">Mimulus guttatus</name>
    <dbReference type="NCBI Taxonomy" id="4155"/>
    <lineage>
        <taxon>Eukaryota</taxon>
        <taxon>Viridiplantae</taxon>
        <taxon>Streptophyta</taxon>
        <taxon>Embryophyta</taxon>
        <taxon>Tracheophyta</taxon>
        <taxon>Spermatophyta</taxon>
        <taxon>Magnoliopsida</taxon>
        <taxon>eudicotyledons</taxon>
        <taxon>Gunneridae</taxon>
        <taxon>Pentapetalae</taxon>
        <taxon>asterids</taxon>
        <taxon>lamiids</taxon>
        <taxon>Lamiales</taxon>
        <taxon>Phrymaceae</taxon>
        <taxon>Erythranthe</taxon>
    </lineage>
</organism>
<protein>
    <recommendedName>
        <fullName evidence="4">NPH3 domain-containing protein</fullName>
    </recommendedName>
</protein>
<evidence type="ECO:0000313" key="6">
    <source>
        <dbReference type="Proteomes" id="UP000030748"/>
    </source>
</evidence>
<keyword evidence="3" id="KW-0175">Coiled coil</keyword>
<dbReference type="PANTHER" id="PTHR32370">
    <property type="entry name" value="OS12G0117600 PROTEIN"/>
    <property type="match status" value="1"/>
</dbReference>
<evidence type="ECO:0000256" key="2">
    <source>
        <dbReference type="PROSITE-ProRule" id="PRU00982"/>
    </source>
</evidence>
<proteinExistence type="inferred from homology"/>
<keyword evidence="1" id="KW-0833">Ubl conjugation pathway</keyword>
<dbReference type="eggNOG" id="ENOG502QR49">
    <property type="taxonomic scope" value="Eukaryota"/>
</dbReference>
<dbReference type="PROSITE" id="PS51649">
    <property type="entry name" value="NPH3"/>
    <property type="match status" value="1"/>
</dbReference>
<evidence type="ECO:0000259" key="4">
    <source>
        <dbReference type="PROSITE" id="PS51649"/>
    </source>
</evidence>
<dbReference type="InterPro" id="IPR043454">
    <property type="entry name" value="NPH3/RPT2-like"/>
</dbReference>
<feature type="coiled-coil region" evidence="3">
    <location>
        <begin position="300"/>
        <end position="327"/>
    </location>
</feature>
<dbReference type="InterPro" id="IPR027356">
    <property type="entry name" value="NPH3_dom"/>
</dbReference>
<evidence type="ECO:0000313" key="5">
    <source>
        <dbReference type="EMBL" id="EYU24675.1"/>
    </source>
</evidence>
<comment type="similarity">
    <text evidence="2">Belongs to the NPH3 family.</text>
</comment>